<protein>
    <recommendedName>
        <fullName evidence="2">glutathione gamma-glutamylcysteinyltransferase</fullName>
        <ecNumber evidence="2">2.3.2.15</ecNumber>
    </recommendedName>
</protein>
<evidence type="ECO:0000256" key="3">
    <source>
        <dbReference type="ARBA" id="ARBA00022539"/>
    </source>
</evidence>
<organism evidence="5 6">
    <name type="scientific">Emiliania huxleyi (strain CCMP1516)</name>
    <dbReference type="NCBI Taxonomy" id="280463"/>
    <lineage>
        <taxon>Eukaryota</taxon>
        <taxon>Haptista</taxon>
        <taxon>Haptophyta</taxon>
        <taxon>Prymnesiophyceae</taxon>
        <taxon>Isochrysidales</taxon>
        <taxon>Noelaerhabdaceae</taxon>
        <taxon>Emiliania</taxon>
    </lineage>
</organism>
<evidence type="ECO:0000313" key="5">
    <source>
        <dbReference type="EnsemblProtists" id="EOD36819"/>
    </source>
</evidence>
<dbReference type="PaxDb" id="2903-EOD36819"/>
<dbReference type="InterPro" id="IPR050188">
    <property type="entry name" value="RluA_PseudoU_synthase"/>
</dbReference>
<dbReference type="Gene3D" id="3.30.2350.10">
    <property type="entry name" value="Pseudouridine synthase"/>
    <property type="match status" value="1"/>
</dbReference>
<dbReference type="GeneID" id="17282089"/>
<dbReference type="KEGG" id="ehx:EMIHUDRAFT_201067"/>
<dbReference type="Pfam" id="PF05023">
    <property type="entry name" value="Phytochelatin"/>
    <property type="match status" value="1"/>
</dbReference>
<dbReference type="GO" id="GO:0010038">
    <property type="term" value="P:response to metal ion"/>
    <property type="evidence" value="ECO:0007669"/>
    <property type="project" value="InterPro"/>
</dbReference>
<name>A0A0D3KM34_EMIH1</name>
<dbReference type="AlphaFoldDB" id="A0A0D3KM34"/>
<evidence type="ECO:0000256" key="2">
    <source>
        <dbReference type="ARBA" id="ARBA00012468"/>
    </source>
</evidence>
<dbReference type="GO" id="GO:0003723">
    <property type="term" value="F:RNA binding"/>
    <property type="evidence" value="ECO:0007669"/>
    <property type="project" value="InterPro"/>
</dbReference>
<dbReference type="EC" id="2.3.2.15" evidence="2"/>
<dbReference type="SUPFAM" id="SSF55120">
    <property type="entry name" value="Pseudouridine synthase"/>
    <property type="match status" value="1"/>
</dbReference>
<keyword evidence="3" id="KW-0104">Cadmium</keyword>
<dbReference type="InterPro" id="IPR038765">
    <property type="entry name" value="Papain-like_cys_pep_sf"/>
</dbReference>
<dbReference type="eggNOG" id="KOG1919">
    <property type="taxonomic scope" value="Eukaryota"/>
</dbReference>
<proteinExistence type="inferred from homology"/>
<dbReference type="GO" id="GO:0000455">
    <property type="term" value="P:enzyme-directed rRNA pseudouridine synthesis"/>
    <property type="evidence" value="ECO:0007669"/>
    <property type="project" value="TreeGrafter"/>
</dbReference>
<dbReference type="PANTHER" id="PTHR21600:SF87">
    <property type="entry name" value="RNA PSEUDOURIDYLATE SYNTHASE DOMAIN-CONTAINING PROTEIN 1"/>
    <property type="match status" value="1"/>
</dbReference>
<dbReference type="InterPro" id="IPR038156">
    <property type="entry name" value="PCS_N_sf"/>
</dbReference>
<dbReference type="GO" id="GO:0046938">
    <property type="term" value="P:phytochelatin biosynthetic process"/>
    <property type="evidence" value="ECO:0007669"/>
    <property type="project" value="InterPro"/>
</dbReference>
<evidence type="ECO:0000259" key="4">
    <source>
        <dbReference type="Pfam" id="PF05023"/>
    </source>
</evidence>
<reference evidence="6" key="1">
    <citation type="journal article" date="2013" name="Nature">
        <title>Pan genome of the phytoplankton Emiliania underpins its global distribution.</title>
        <authorList>
            <person name="Read B.A."/>
            <person name="Kegel J."/>
            <person name="Klute M.J."/>
            <person name="Kuo A."/>
            <person name="Lefebvre S.C."/>
            <person name="Maumus F."/>
            <person name="Mayer C."/>
            <person name="Miller J."/>
            <person name="Monier A."/>
            <person name="Salamov A."/>
            <person name="Young J."/>
            <person name="Aguilar M."/>
            <person name="Claverie J.M."/>
            <person name="Frickenhaus S."/>
            <person name="Gonzalez K."/>
            <person name="Herman E.K."/>
            <person name="Lin Y.C."/>
            <person name="Napier J."/>
            <person name="Ogata H."/>
            <person name="Sarno A.F."/>
            <person name="Shmutz J."/>
            <person name="Schroeder D."/>
            <person name="de Vargas C."/>
            <person name="Verret F."/>
            <person name="von Dassow P."/>
            <person name="Valentin K."/>
            <person name="Van de Peer Y."/>
            <person name="Wheeler G."/>
            <person name="Dacks J.B."/>
            <person name="Delwiche C.F."/>
            <person name="Dyhrman S.T."/>
            <person name="Glockner G."/>
            <person name="John U."/>
            <person name="Richards T."/>
            <person name="Worden A.Z."/>
            <person name="Zhang X."/>
            <person name="Grigoriev I.V."/>
            <person name="Allen A.E."/>
            <person name="Bidle K."/>
            <person name="Borodovsky M."/>
            <person name="Bowler C."/>
            <person name="Brownlee C."/>
            <person name="Cock J.M."/>
            <person name="Elias M."/>
            <person name="Gladyshev V.N."/>
            <person name="Groth M."/>
            <person name="Guda C."/>
            <person name="Hadaegh A."/>
            <person name="Iglesias-Rodriguez M.D."/>
            <person name="Jenkins J."/>
            <person name="Jones B.M."/>
            <person name="Lawson T."/>
            <person name="Leese F."/>
            <person name="Lindquist E."/>
            <person name="Lobanov A."/>
            <person name="Lomsadze A."/>
            <person name="Malik S.B."/>
            <person name="Marsh M.E."/>
            <person name="Mackinder L."/>
            <person name="Mock T."/>
            <person name="Mueller-Roeber B."/>
            <person name="Pagarete A."/>
            <person name="Parker M."/>
            <person name="Probert I."/>
            <person name="Quesneville H."/>
            <person name="Raines C."/>
            <person name="Rensing S.A."/>
            <person name="Riano-Pachon D.M."/>
            <person name="Richier S."/>
            <person name="Rokitta S."/>
            <person name="Shiraiwa Y."/>
            <person name="Soanes D.M."/>
            <person name="van der Giezen M."/>
            <person name="Wahlund T.M."/>
            <person name="Williams B."/>
            <person name="Wilson W."/>
            <person name="Wolfe G."/>
            <person name="Wurch L.L."/>
        </authorList>
    </citation>
    <scope>NUCLEOTIDE SEQUENCE</scope>
</reference>
<evidence type="ECO:0000313" key="6">
    <source>
        <dbReference type="Proteomes" id="UP000013827"/>
    </source>
</evidence>
<dbReference type="PANTHER" id="PTHR21600">
    <property type="entry name" value="MITOCHONDRIAL RNA PSEUDOURIDINE SYNTHASE"/>
    <property type="match status" value="1"/>
</dbReference>
<dbReference type="EnsemblProtists" id="EOD36819">
    <property type="protein sequence ID" value="EOD36819"/>
    <property type="gene ID" value="EMIHUDRAFT_201067"/>
</dbReference>
<dbReference type="Gene3D" id="3.90.70.30">
    <property type="entry name" value="Phytochelatin synthase, N-terminal domain"/>
    <property type="match status" value="1"/>
</dbReference>
<reference evidence="5" key="2">
    <citation type="submission" date="2024-10" db="UniProtKB">
        <authorList>
            <consortium name="EnsemblProtists"/>
        </authorList>
    </citation>
    <scope>IDENTIFICATION</scope>
</reference>
<evidence type="ECO:0000256" key="1">
    <source>
        <dbReference type="ARBA" id="ARBA00010876"/>
    </source>
</evidence>
<dbReference type="GO" id="GO:0009982">
    <property type="term" value="F:pseudouridine synthase activity"/>
    <property type="evidence" value="ECO:0007669"/>
    <property type="project" value="InterPro"/>
</dbReference>
<dbReference type="STRING" id="2903.R1FTI9"/>
<keyword evidence="6" id="KW-1185">Reference proteome</keyword>
<dbReference type="SUPFAM" id="SSF54001">
    <property type="entry name" value="Cysteine proteinases"/>
    <property type="match status" value="1"/>
</dbReference>
<dbReference type="GO" id="GO:0046872">
    <property type="term" value="F:metal ion binding"/>
    <property type="evidence" value="ECO:0007669"/>
    <property type="project" value="InterPro"/>
</dbReference>
<dbReference type="HOGENOM" id="CLU_822412_0_0_1"/>
<comment type="similarity">
    <text evidence="1">Belongs to the pseudouridine synthase RluA family.</text>
</comment>
<dbReference type="Proteomes" id="UP000013827">
    <property type="component" value="Unassembled WGS sequence"/>
</dbReference>
<dbReference type="RefSeq" id="XP_005789248.1">
    <property type="nucleotide sequence ID" value="XM_005789191.1"/>
</dbReference>
<feature type="domain" description="Peptidase C83" evidence="4">
    <location>
        <begin position="210"/>
        <end position="267"/>
    </location>
</feature>
<sequence length="338" mass="35431">MSLRATWYEIRDGRRHVVPYTHEFVSNTKGRWVGRKEAVAAGRLTLNGGPCGAETVFRHGDRLVHEVVRTEPSVPAAPIGLLLEADDLLVSGVLLLPRTAAAASRLGAALEGGGMRKQYLARVAGSVPIRVASAHGGTTCGLHASGKPAETVLVGVEYDAASHTSLAEGEDAMWLHAWSYSCASEGRPFSVTAPPPAWAAPFGALPPPAALSEAAVLLSSEEGRRLLLECAPADRAAFDLLWPHFRCQAGPTMCGAASVAMLLRAAASHAAHSSLRAAAAAVQAAAASGEGGEGECGEGGVVWYWYWVLLKIISLFLCARVADAVTIDKSAIYPHTNK</sequence>
<dbReference type="InterPro" id="IPR007719">
    <property type="entry name" value="PCS_N"/>
</dbReference>
<dbReference type="GO" id="GO:0016756">
    <property type="term" value="F:glutathione gamma-glutamylcysteinyltransferase activity"/>
    <property type="evidence" value="ECO:0007669"/>
    <property type="project" value="UniProtKB-EC"/>
</dbReference>
<dbReference type="InterPro" id="IPR020103">
    <property type="entry name" value="PsdUridine_synth_cat_dom_sf"/>
</dbReference>
<accession>A0A0D3KM34</accession>